<dbReference type="Gene3D" id="3.40.640.10">
    <property type="entry name" value="Type I PLP-dependent aspartate aminotransferase-like (Major domain)"/>
    <property type="match status" value="1"/>
</dbReference>
<dbReference type="EMBL" id="QZAA01000042">
    <property type="protein sequence ID" value="RQD78000.1"/>
    <property type="molecule type" value="Genomic_DNA"/>
</dbReference>
<dbReference type="InterPro" id="IPR050881">
    <property type="entry name" value="LL-DAP_aminotransferase"/>
</dbReference>
<dbReference type="CDD" id="cd00609">
    <property type="entry name" value="AAT_like"/>
    <property type="match status" value="1"/>
</dbReference>
<dbReference type="InterPro" id="IPR004839">
    <property type="entry name" value="Aminotransferase_I/II_large"/>
</dbReference>
<dbReference type="InterPro" id="IPR015421">
    <property type="entry name" value="PyrdxlP-dep_Trfase_major"/>
</dbReference>
<dbReference type="PANTHER" id="PTHR42832">
    <property type="entry name" value="AMINO ACID AMINOTRANSFERASE"/>
    <property type="match status" value="1"/>
</dbReference>
<dbReference type="InterPro" id="IPR015424">
    <property type="entry name" value="PyrdxlP-dep_Trfase"/>
</dbReference>
<dbReference type="Proteomes" id="UP000285138">
    <property type="component" value="Unassembled WGS sequence"/>
</dbReference>
<proteinExistence type="predicted"/>
<dbReference type="SUPFAM" id="SSF53383">
    <property type="entry name" value="PLP-dependent transferases"/>
    <property type="match status" value="1"/>
</dbReference>
<feature type="non-terminal residue" evidence="5">
    <location>
        <position position="213"/>
    </location>
</feature>
<comment type="cofactor">
    <cofactor evidence="1">
        <name>pyridoxal 5'-phosphate</name>
        <dbReference type="ChEBI" id="CHEBI:597326"/>
    </cofactor>
</comment>
<dbReference type="Pfam" id="PF00155">
    <property type="entry name" value="Aminotran_1_2"/>
    <property type="match status" value="1"/>
</dbReference>
<evidence type="ECO:0000313" key="5">
    <source>
        <dbReference type="EMBL" id="RQD78000.1"/>
    </source>
</evidence>
<accession>A0A424YI84</accession>
<gene>
    <name evidence="5" type="ORF">D5R97_01135</name>
</gene>
<evidence type="ECO:0000313" key="6">
    <source>
        <dbReference type="Proteomes" id="UP000285138"/>
    </source>
</evidence>
<evidence type="ECO:0000256" key="3">
    <source>
        <dbReference type="ARBA" id="ARBA00022679"/>
    </source>
</evidence>
<dbReference type="GO" id="GO:0030170">
    <property type="term" value="F:pyridoxal phosphate binding"/>
    <property type="evidence" value="ECO:0007669"/>
    <property type="project" value="InterPro"/>
</dbReference>
<comment type="caution">
    <text evidence="5">The sequence shown here is derived from an EMBL/GenBank/DDBJ whole genome shotgun (WGS) entry which is preliminary data.</text>
</comment>
<sequence>MKKADRIEQLPPYLFAEIDKKIREAVNKGVDVIKLGIGDPDRPTPQYIIDRMVEEVALPRNHGYPPDEGLPEFREAVSRYYSRRFKVDLDPDREVVPLIGSKEGIAHISSCFVNPGDINLVPDPGYPVYPIGTLFAGGEAYRMPLLEKNDFLPALEEISDQVASKVRLMFLNYPNNPTGAVASEEFFKKAVNFAKDHDIIICHDGAYLDIAFD</sequence>
<evidence type="ECO:0000256" key="2">
    <source>
        <dbReference type="ARBA" id="ARBA00022576"/>
    </source>
</evidence>
<dbReference type="InterPro" id="IPR015422">
    <property type="entry name" value="PyrdxlP-dep_Trfase_small"/>
</dbReference>
<dbReference type="Gene3D" id="3.90.1150.10">
    <property type="entry name" value="Aspartate Aminotransferase, domain 1"/>
    <property type="match status" value="1"/>
</dbReference>
<protein>
    <submittedName>
        <fullName evidence="5">Aminotransferase class I/II-fold pyridoxal phosphate-dependent enzyme</fullName>
    </submittedName>
</protein>
<keyword evidence="2 5" id="KW-0032">Aminotransferase</keyword>
<evidence type="ECO:0000259" key="4">
    <source>
        <dbReference type="Pfam" id="PF00155"/>
    </source>
</evidence>
<reference evidence="5 6" key="1">
    <citation type="submission" date="2018-08" db="EMBL/GenBank/DDBJ databases">
        <title>The metabolism and importance of syntrophic acetate oxidation coupled to methane or sulfide production in haloalkaline environments.</title>
        <authorList>
            <person name="Timmers P.H.A."/>
            <person name="Vavourakis C.D."/>
            <person name="Sorokin D.Y."/>
            <person name="Sinninghe Damste J.S."/>
            <person name="Muyzer G."/>
            <person name="Stams A.J.M."/>
            <person name="Plugge C.M."/>
        </authorList>
    </citation>
    <scope>NUCLEOTIDE SEQUENCE [LARGE SCALE GENOMIC DNA]</scope>
    <source>
        <strain evidence="5">MSAO_Bac1</strain>
    </source>
</reference>
<dbReference type="AlphaFoldDB" id="A0A424YI84"/>
<evidence type="ECO:0000256" key="1">
    <source>
        <dbReference type="ARBA" id="ARBA00001933"/>
    </source>
</evidence>
<dbReference type="PANTHER" id="PTHR42832:SF3">
    <property type="entry name" value="L-GLUTAMINE--4-(METHYLSULFANYL)-2-OXOBUTANOATE AMINOTRANSFERASE"/>
    <property type="match status" value="1"/>
</dbReference>
<feature type="domain" description="Aminotransferase class I/classII large" evidence="4">
    <location>
        <begin position="31"/>
        <end position="213"/>
    </location>
</feature>
<keyword evidence="3 5" id="KW-0808">Transferase</keyword>
<organism evidence="5 6">
    <name type="scientific">Candidatus Syntrophonatronum acetioxidans</name>
    <dbReference type="NCBI Taxonomy" id="1795816"/>
    <lineage>
        <taxon>Bacteria</taxon>
        <taxon>Bacillati</taxon>
        <taxon>Bacillota</taxon>
        <taxon>Clostridia</taxon>
        <taxon>Eubacteriales</taxon>
        <taxon>Syntrophomonadaceae</taxon>
        <taxon>Candidatus Syntrophonatronum</taxon>
    </lineage>
</organism>
<dbReference type="GO" id="GO:0008483">
    <property type="term" value="F:transaminase activity"/>
    <property type="evidence" value="ECO:0007669"/>
    <property type="project" value="UniProtKB-KW"/>
</dbReference>
<name>A0A424YI84_9FIRM</name>